<organism evidence="2 3">
    <name type="scientific">Flavobacterium cheonanense</name>
    <dbReference type="NCBI Taxonomy" id="706183"/>
    <lineage>
        <taxon>Bacteria</taxon>
        <taxon>Pseudomonadati</taxon>
        <taxon>Bacteroidota</taxon>
        <taxon>Flavobacteriia</taxon>
        <taxon>Flavobacteriales</taxon>
        <taxon>Flavobacteriaceae</taxon>
        <taxon>Flavobacterium</taxon>
    </lineage>
</organism>
<accession>A0ABP7VB26</accession>
<sequence length="1809" mass="192305">MFLFIFDKYKQLDMLKKLPLFFNNNLIPIKVQHLVCIVLFFISFQIQSQTTIISPTGDGGFETGTTFALNGWTTNNPAQTTRNQWVCNTGATAGFSGTSSAYITNNATGIPPHAYATGTARASHFYRNVTVPGGETNIILSFSWIGQGESTFDRLRIWLVPTAYNPVYGTEITTIGTAPTGRIQVGLANYSLQGSWANVSFNLPTSYAGTTFRLVFEWANDGSLGTNPPAAVDNISLTSAAIVAPSNNNCSNATLVTTNPTATCTTSTSGTTIGATQSQVGCTGNADDDVWYSFIATASTHAITVTPTTLTNAVFEVFSGSCGGLTSLNCVNLTTGSSTETITLSGLTATNTYYVRVYSNANGTDQGTFSICVTSPPPPPSNNLCTNATALPCATTNLAGTTVNTNNIVNNSGCSMADYGVWYTFVGDGNNSTISVTTTGYDIEMSISSGSCGSLTNITCQDSALSNGTETYTFSTILGVNYYVYVAHYLSGSTTTGTFTISRSCAVAPNPCVAIPNIFSCGTTINATIPSGTGIYSPSSCGWTTPGNEQIYSFTPTQTGSYTISQLGSFGFIDYQFKAASLGCNGTGWTCIDDMSGAITSPSFTLTSGVQYYILLDPGTTIGGSVSFILNCPLTPPTNDDCLNAIPLTVNAVCSYATYTNAGATASSGAPAPGCSSFSGGDVWFTAVVPSNGILIIDTQTGVITDGGMEVYSGSCGSLTVLGCDDDSSLNGAMPNLTLTGLTPAQIVYIRVWEYGNNNNGTFGICVTSPIPPTNDECVTAETMTVNPTITCTVSTTGTTLGATQSQAGCTGNADDDVWYQFVANDISHTVTITPNTLTNAVFQIFTGTCGSLISSACINNTTGTSVETTTLTGLTIGAIYTIRVYSNANGSGQGTFSICVTTPCIPGSGVGLSSMGCPTNVAGGLGLNGLDPSPILDCSTSTCTNLEATFLQLGQTTSYTVQSIPYAPPYQFGCLQNSVSINVDDVWSPTISLPFNFCYYGNTYNQCLIGSNGVITFDQTSNTPGGYSTWSFSNDLPSTSLFLNSIFGAYHDIDPSVGGEVGWELVTLSSGCRALVASWNEIPMFSASCNSLLYTGMIVLYENTNIIEVYMKEKRVCASWNSGNAVVGVQNATGSQATVAPNRNSTSTDWTITNEAWRFVPSGTSLTTITWYEGNGITGPVVGSTASINVCPTATTTYTARVTYTFCNGTTLDLTDTTTITINDRKTWNGSVDTDWNKANNWTPTGIPNGSDCVVIPITPNNPIVSGTNYNGLAGTLSVLNGATLTINSTNSVTVTDWVNVQATGSFIINNAASLVQINNTTNTGNITYRRTSNNIRSLDYVYWSSPVSNYNVNNIISPLIPGPIWRWNPTIANTNGGQGNWEVASGDTMLPAKGYIVRGPSSFSPTVPAPLNGTFVGTPNNGIINYTISRGSDQNTAYHQGINGTEITNFSDNWNLLGNPYPSAIRGSQFLFNNNTKIEGNIKLWTHGTLPSIIASPFYNSYLYNYSPGDYLTYNFTGTSCCPAAASDLFIGAGQGFFVQMIDGPAGSDIVTFNNGLRSASYDNSLFYRMSTPLTQTNSTFDVNALERNRIWLDLISSNNQSDRTLFGYIEGATMGRDSFFDSQTLKTGSMSIYSLINSDKFLIQGRQLPFDVYDEVPIGVHLKNSGSYDIGIGGLDGIFTTQNIYLKDKELDIIHDLKVSPYRFSAQSGTINNRFKIVYLNGALSNNDLSLNNNIAVITNENIVIRSSNEKLHSITVFDVLGRNLGVYKDINSTEFTIKNLLKNNTALFLQIKLENGVLKNEKIIF</sequence>
<feature type="domain" description="T9SS-like galactose binding" evidence="1">
    <location>
        <begin position="247"/>
        <end position="371"/>
    </location>
</feature>
<evidence type="ECO:0000259" key="1">
    <source>
        <dbReference type="Pfam" id="PF23759"/>
    </source>
</evidence>
<comment type="caution">
    <text evidence="2">The sequence shown here is derived from an EMBL/GenBank/DDBJ whole genome shotgun (WGS) entry which is preliminary data.</text>
</comment>
<name>A0ABP7VB26_9FLAO</name>
<evidence type="ECO:0000313" key="3">
    <source>
        <dbReference type="Proteomes" id="UP001500367"/>
    </source>
</evidence>
<proteinExistence type="predicted"/>
<keyword evidence="3" id="KW-1185">Reference proteome</keyword>
<dbReference type="InterPro" id="IPR056600">
    <property type="entry name" value="GBD_T9SS_assoc"/>
</dbReference>
<evidence type="ECO:0000313" key="2">
    <source>
        <dbReference type="EMBL" id="GAA4063424.1"/>
    </source>
</evidence>
<protein>
    <recommendedName>
        <fullName evidence="1">T9SS-like galactose binding domain-containing protein</fullName>
    </recommendedName>
</protein>
<dbReference type="RefSeq" id="WP_344815240.1">
    <property type="nucleotide sequence ID" value="NZ_BAABCT010000001.1"/>
</dbReference>
<dbReference type="EMBL" id="BAABCT010000001">
    <property type="protein sequence ID" value="GAA4063424.1"/>
    <property type="molecule type" value="Genomic_DNA"/>
</dbReference>
<feature type="domain" description="T9SS-like galactose binding" evidence="1">
    <location>
        <begin position="638"/>
        <end position="737"/>
    </location>
</feature>
<dbReference type="Proteomes" id="UP001500367">
    <property type="component" value="Unassembled WGS sequence"/>
</dbReference>
<dbReference type="Pfam" id="PF23759">
    <property type="entry name" value="GBD_T9SS_assoc"/>
    <property type="match status" value="3"/>
</dbReference>
<feature type="domain" description="T9SS-like galactose binding" evidence="1">
    <location>
        <begin position="774"/>
        <end position="899"/>
    </location>
</feature>
<reference evidence="3" key="1">
    <citation type="journal article" date="2019" name="Int. J. Syst. Evol. Microbiol.">
        <title>The Global Catalogue of Microorganisms (GCM) 10K type strain sequencing project: providing services to taxonomists for standard genome sequencing and annotation.</title>
        <authorList>
            <consortium name="The Broad Institute Genomics Platform"/>
            <consortium name="The Broad Institute Genome Sequencing Center for Infectious Disease"/>
            <person name="Wu L."/>
            <person name="Ma J."/>
        </authorList>
    </citation>
    <scope>NUCLEOTIDE SEQUENCE [LARGE SCALE GENOMIC DNA]</scope>
    <source>
        <strain evidence="3">JCM 17069</strain>
    </source>
</reference>
<gene>
    <name evidence="2" type="ORF">GCM10022389_05130</name>
</gene>